<evidence type="ECO:0000313" key="3">
    <source>
        <dbReference type="Proteomes" id="UP000663629"/>
    </source>
</evidence>
<feature type="region of interest" description="Disordered" evidence="1">
    <location>
        <begin position="188"/>
        <end position="208"/>
    </location>
</feature>
<keyword evidence="3" id="KW-1185">Reference proteome</keyword>
<dbReference type="CDD" id="cd02604">
    <property type="entry name" value="HAD_5NT"/>
    <property type="match status" value="1"/>
</dbReference>
<dbReference type="SFLD" id="SFLDG01129">
    <property type="entry name" value="C1.5:_HAD__Beta-PGM__Phosphata"/>
    <property type="match status" value="1"/>
</dbReference>
<reference evidence="2 3" key="1">
    <citation type="submission" date="2021-02" db="EMBL/GenBank/DDBJ databases">
        <title>Paracoccus methylovroum sp.nov., a new methanol and methylamine utilizing methylotrophic denitrifer.</title>
        <authorList>
            <person name="Timsy T."/>
            <person name="Behrendt U."/>
            <person name="Ulrich A."/>
            <person name="Spanner T."/>
            <person name="Foesel B.U."/>
            <person name="Horn M.A."/>
            <person name="Kolb S."/>
        </authorList>
    </citation>
    <scope>NUCLEOTIDE SEQUENCE [LARGE SCALE GENOMIC DNA]</scope>
    <source>
        <strain evidence="2 3">H4-D09</strain>
    </source>
</reference>
<dbReference type="InterPro" id="IPR010237">
    <property type="entry name" value="Pyr-5-nucltdase"/>
</dbReference>
<dbReference type="InterPro" id="IPR036412">
    <property type="entry name" value="HAD-like_sf"/>
</dbReference>
<dbReference type="Pfam" id="PF00702">
    <property type="entry name" value="Hydrolase"/>
    <property type="match status" value="1"/>
</dbReference>
<accession>A0ABX7JIH4</accession>
<dbReference type="RefSeq" id="WP_205294945.1">
    <property type="nucleotide sequence ID" value="NZ_CP070368.1"/>
</dbReference>
<dbReference type="SUPFAM" id="SSF56784">
    <property type="entry name" value="HAD-like"/>
    <property type="match status" value="1"/>
</dbReference>
<dbReference type="SFLD" id="SFLDS00003">
    <property type="entry name" value="Haloacid_Dehalogenase"/>
    <property type="match status" value="1"/>
</dbReference>
<evidence type="ECO:0000256" key="1">
    <source>
        <dbReference type="SAM" id="MobiDB-lite"/>
    </source>
</evidence>
<protein>
    <submittedName>
        <fullName evidence="2">Pyrimidine 5'-nucleotidase</fullName>
    </submittedName>
</protein>
<dbReference type="NCBIfam" id="TIGR01509">
    <property type="entry name" value="HAD-SF-IA-v3"/>
    <property type="match status" value="1"/>
</dbReference>
<dbReference type="PANTHER" id="PTHR12725">
    <property type="entry name" value="HALOACID DEHALOGENASE-LIKE HYDROLASE"/>
    <property type="match status" value="1"/>
</dbReference>
<proteinExistence type="predicted"/>
<dbReference type="EMBL" id="CP070368">
    <property type="protein sequence ID" value="QRZ13965.1"/>
    <property type="molecule type" value="Genomic_DNA"/>
</dbReference>
<name>A0ABX7JIH4_9RHOB</name>
<dbReference type="NCBIfam" id="TIGR01993">
    <property type="entry name" value="Pyr-5-nucltdase"/>
    <property type="match status" value="1"/>
</dbReference>
<dbReference type="Proteomes" id="UP000663629">
    <property type="component" value="Chromosome 1"/>
</dbReference>
<dbReference type="Gene3D" id="3.40.50.1000">
    <property type="entry name" value="HAD superfamily/HAD-like"/>
    <property type="match status" value="1"/>
</dbReference>
<sequence>MDFRHVTTWIFDLDNTLYAPEVRLFAQIERRMTAYVMRELRVTEAEASRLRDHYWRQHGTTLAGLMAEHGIEPLPYLHEVHDIDFSALTPDPELAELIGALPGRKIVHTNGDSAYAARVLEHRGLMIFDAIHGVEEAGFLPKPDPRAYAAVQTAEGFEPSKAAMFEDDPRNLAIPHALGMRTVLVGSGRHGPDELAQDHDHGPHVHHRTGDLSAFLRGLAGTNAAVKIQPSA</sequence>
<dbReference type="SFLD" id="SFLDG01132">
    <property type="entry name" value="C1.5.3:_5'-Nucleotidase_Like"/>
    <property type="match status" value="1"/>
</dbReference>
<feature type="compositionally biased region" description="Basic and acidic residues" evidence="1">
    <location>
        <begin position="190"/>
        <end position="203"/>
    </location>
</feature>
<dbReference type="Gene3D" id="1.10.150.450">
    <property type="match status" value="1"/>
</dbReference>
<gene>
    <name evidence="2" type="ORF">JWJ88_04700</name>
</gene>
<dbReference type="InterPro" id="IPR006439">
    <property type="entry name" value="HAD-SF_hydro_IA"/>
</dbReference>
<organism evidence="2 3">
    <name type="scientific">Paracoccus methylovorus</name>
    <dbReference type="NCBI Taxonomy" id="2812658"/>
    <lineage>
        <taxon>Bacteria</taxon>
        <taxon>Pseudomonadati</taxon>
        <taxon>Pseudomonadota</taxon>
        <taxon>Alphaproteobacteria</taxon>
        <taxon>Rhodobacterales</taxon>
        <taxon>Paracoccaceae</taxon>
        <taxon>Paracoccus</taxon>
    </lineage>
</organism>
<evidence type="ECO:0000313" key="2">
    <source>
        <dbReference type="EMBL" id="QRZ13965.1"/>
    </source>
</evidence>
<dbReference type="InterPro" id="IPR023214">
    <property type="entry name" value="HAD_sf"/>
</dbReference>
<dbReference type="PANTHER" id="PTHR12725:SF117">
    <property type="entry name" value="HALOACID DEHALOGENASE-LIKE HYDROLASE"/>
    <property type="match status" value="1"/>
</dbReference>